<comment type="subcellular location">
    <subcellularLocation>
        <location evidence="1 8">Cell membrane</location>
        <topology evidence="1 8">Multi-pass membrane protein</topology>
    </subcellularLocation>
</comment>
<dbReference type="PANTHER" id="PTHR30269:SF37">
    <property type="entry name" value="MEMBRANE TRANSPORTER PROTEIN"/>
    <property type="match status" value="1"/>
</dbReference>
<evidence type="ECO:0000256" key="5">
    <source>
        <dbReference type="ARBA" id="ARBA00022692"/>
    </source>
</evidence>
<comment type="caution">
    <text evidence="9">The sequence shown here is derived from an EMBL/GenBank/DDBJ whole genome shotgun (WGS) entry which is preliminary data.</text>
</comment>
<evidence type="ECO:0000256" key="2">
    <source>
        <dbReference type="ARBA" id="ARBA00009142"/>
    </source>
</evidence>
<feature type="transmembrane region" description="Helical" evidence="8">
    <location>
        <begin position="175"/>
        <end position="194"/>
    </location>
</feature>
<organism evidence="9 10">
    <name type="scientific">Marivita geojedonensis</name>
    <dbReference type="NCBI Taxonomy" id="1123756"/>
    <lineage>
        <taxon>Bacteria</taxon>
        <taxon>Pseudomonadati</taxon>
        <taxon>Pseudomonadota</taxon>
        <taxon>Alphaproteobacteria</taxon>
        <taxon>Rhodobacterales</taxon>
        <taxon>Roseobacteraceae</taxon>
        <taxon>Marivita</taxon>
    </lineage>
</organism>
<evidence type="ECO:0000256" key="3">
    <source>
        <dbReference type="ARBA" id="ARBA00022448"/>
    </source>
</evidence>
<feature type="transmembrane region" description="Helical" evidence="8">
    <location>
        <begin position="229"/>
        <end position="249"/>
    </location>
</feature>
<dbReference type="EMBL" id="JFKC01000016">
    <property type="protein sequence ID" value="OSQ48608.1"/>
    <property type="molecule type" value="Genomic_DNA"/>
</dbReference>
<evidence type="ECO:0000256" key="4">
    <source>
        <dbReference type="ARBA" id="ARBA00022475"/>
    </source>
</evidence>
<dbReference type="InterPro" id="IPR002781">
    <property type="entry name" value="TM_pro_TauE-like"/>
</dbReference>
<reference evidence="9 10" key="1">
    <citation type="submission" date="2014-03" db="EMBL/GenBank/DDBJ databases">
        <title>The draft genome sequence of Marivita geojedonensis KCTC 23882.</title>
        <authorList>
            <person name="Lai Q."/>
            <person name="Shao Z."/>
        </authorList>
    </citation>
    <scope>NUCLEOTIDE SEQUENCE [LARGE SCALE GENOMIC DNA]</scope>
    <source>
        <strain evidence="9 10">DPG-138</strain>
    </source>
</reference>
<feature type="transmembrane region" description="Helical" evidence="8">
    <location>
        <begin position="12"/>
        <end position="30"/>
    </location>
</feature>
<proteinExistence type="inferred from homology"/>
<feature type="transmembrane region" description="Helical" evidence="8">
    <location>
        <begin position="105"/>
        <end position="125"/>
    </location>
</feature>
<dbReference type="STRING" id="1123756.MGEO_14645"/>
<evidence type="ECO:0000313" key="9">
    <source>
        <dbReference type="EMBL" id="OSQ48608.1"/>
    </source>
</evidence>
<gene>
    <name evidence="9" type="ORF">MGEO_14645</name>
</gene>
<feature type="transmembrane region" description="Helical" evidence="8">
    <location>
        <begin position="200"/>
        <end position="222"/>
    </location>
</feature>
<evidence type="ECO:0000256" key="1">
    <source>
        <dbReference type="ARBA" id="ARBA00004651"/>
    </source>
</evidence>
<comment type="similarity">
    <text evidence="2 8">Belongs to the 4-toluene sulfonate uptake permease (TSUP) (TC 2.A.102) family.</text>
</comment>
<dbReference type="AlphaFoldDB" id="A0A1X4NIL6"/>
<feature type="transmembrane region" description="Helical" evidence="8">
    <location>
        <begin position="37"/>
        <end position="59"/>
    </location>
</feature>
<keyword evidence="6 8" id="KW-1133">Transmembrane helix</keyword>
<keyword evidence="4 8" id="KW-1003">Cell membrane</keyword>
<name>A0A1X4NIL6_9RHOB</name>
<protein>
    <recommendedName>
        <fullName evidence="8">Probable membrane transporter protein</fullName>
    </recommendedName>
</protein>
<evidence type="ECO:0000313" key="10">
    <source>
        <dbReference type="Proteomes" id="UP000193926"/>
    </source>
</evidence>
<evidence type="ECO:0000256" key="8">
    <source>
        <dbReference type="RuleBase" id="RU363041"/>
    </source>
</evidence>
<keyword evidence="7 8" id="KW-0472">Membrane</keyword>
<evidence type="ECO:0000256" key="7">
    <source>
        <dbReference type="ARBA" id="ARBA00023136"/>
    </source>
</evidence>
<sequence length="252" mass="26409">MPEIFLAALETAGLGWLVLTTIVAGVVYGFSGFGAALIFMPVAVIFLPPAVAIAVFSVSALSSFVTVYPRAVPLVDRKAVTILILSAACAASFGLWVLRVVDVTAIRWVVVSICAVTLIALMAGWRYAVTPTLGTRIAIGCATGFVGGVSGLLGPIMVLFQLAGRDAIATTRATTVVFLTTTSLLLLPLMYLQGLLTPTAVMLGIVLLVPYGAGSLLGQALFTPRWERFYRAAAYAIIAAATLMGLPLWDTL</sequence>
<dbReference type="Pfam" id="PF01925">
    <property type="entry name" value="TauE"/>
    <property type="match status" value="1"/>
</dbReference>
<accession>A0A1X4NIL6</accession>
<feature type="transmembrane region" description="Helical" evidence="8">
    <location>
        <begin position="79"/>
        <end position="98"/>
    </location>
</feature>
<dbReference type="InterPro" id="IPR052017">
    <property type="entry name" value="TSUP"/>
</dbReference>
<dbReference type="Proteomes" id="UP000193926">
    <property type="component" value="Unassembled WGS sequence"/>
</dbReference>
<keyword evidence="10" id="KW-1185">Reference proteome</keyword>
<evidence type="ECO:0000256" key="6">
    <source>
        <dbReference type="ARBA" id="ARBA00022989"/>
    </source>
</evidence>
<dbReference type="RefSeq" id="WP_085639365.1">
    <property type="nucleotide sequence ID" value="NZ_JFKC01000016.1"/>
</dbReference>
<feature type="transmembrane region" description="Helical" evidence="8">
    <location>
        <begin position="137"/>
        <end position="163"/>
    </location>
</feature>
<keyword evidence="3" id="KW-0813">Transport</keyword>
<dbReference type="PANTHER" id="PTHR30269">
    <property type="entry name" value="TRANSMEMBRANE PROTEIN YFCA"/>
    <property type="match status" value="1"/>
</dbReference>
<dbReference type="GO" id="GO:0005886">
    <property type="term" value="C:plasma membrane"/>
    <property type="evidence" value="ECO:0007669"/>
    <property type="project" value="UniProtKB-SubCell"/>
</dbReference>
<dbReference type="OrthoDB" id="9795324at2"/>
<keyword evidence="5 8" id="KW-0812">Transmembrane</keyword>